<dbReference type="InterPro" id="IPR011050">
    <property type="entry name" value="Pectin_lyase_fold/virulence"/>
</dbReference>
<accession>A0AAN0SIV2</accession>
<reference evidence="2 3" key="1">
    <citation type="submission" date="2014-10" db="EMBL/GenBank/DDBJ databases">
        <title>The Complete Genome Sequence for the Shellfish Pathogen Vibrio coralliilyticus RE98 Isolated from a Shellfish Hatchery.</title>
        <authorList>
            <person name="Richards G.P."/>
            <person name="Bono J.L."/>
            <person name="Watson M.A."/>
            <person name="Needleman D.S."/>
        </authorList>
    </citation>
    <scope>NUCLEOTIDE SEQUENCE [LARGE SCALE GENOMIC DNA]</scope>
    <source>
        <strain evidence="2 3">RE98</strain>
    </source>
</reference>
<protein>
    <recommendedName>
        <fullName evidence="4">Pectate lyase superfamily protein domain-containing protein</fullName>
    </recommendedName>
</protein>
<dbReference type="KEGG" id="vcy:IX92_23285"/>
<evidence type="ECO:0000256" key="1">
    <source>
        <dbReference type="SAM" id="SignalP"/>
    </source>
</evidence>
<name>A0AAN0SIV2_9VIBR</name>
<keyword evidence="1" id="KW-0732">Signal</keyword>
<feature type="chain" id="PRO_5042951578" description="Pectate lyase superfamily protein domain-containing protein" evidence="1">
    <location>
        <begin position="32"/>
        <end position="410"/>
    </location>
</feature>
<evidence type="ECO:0000313" key="3">
    <source>
        <dbReference type="Proteomes" id="UP000030081"/>
    </source>
</evidence>
<dbReference type="InterPro" id="IPR012334">
    <property type="entry name" value="Pectin_lyas_fold"/>
</dbReference>
<proteinExistence type="predicted"/>
<gene>
    <name evidence="2" type="ORF">IX92_23285</name>
</gene>
<dbReference type="Gene3D" id="2.160.20.10">
    <property type="entry name" value="Single-stranded right-handed beta-helix, Pectin lyase-like"/>
    <property type="match status" value="1"/>
</dbReference>
<dbReference type="Proteomes" id="UP000030081">
    <property type="component" value="Chromosome 2"/>
</dbReference>
<dbReference type="SUPFAM" id="SSF51126">
    <property type="entry name" value="Pectin lyase-like"/>
    <property type="match status" value="1"/>
</dbReference>
<dbReference type="EMBL" id="CP009618">
    <property type="protein sequence ID" value="AIW21898.1"/>
    <property type="molecule type" value="Genomic_DNA"/>
</dbReference>
<dbReference type="AlphaFoldDB" id="A0AAN0SIV2"/>
<feature type="signal peptide" evidence="1">
    <location>
        <begin position="1"/>
        <end position="31"/>
    </location>
</feature>
<organism evidence="2 3">
    <name type="scientific">Vibrio coralliilyticus</name>
    <dbReference type="NCBI Taxonomy" id="190893"/>
    <lineage>
        <taxon>Bacteria</taxon>
        <taxon>Pseudomonadati</taxon>
        <taxon>Pseudomonadota</taxon>
        <taxon>Gammaproteobacteria</taxon>
        <taxon>Vibrionales</taxon>
        <taxon>Vibrionaceae</taxon>
        <taxon>Vibrio</taxon>
    </lineage>
</organism>
<evidence type="ECO:0000313" key="2">
    <source>
        <dbReference type="EMBL" id="AIW21898.1"/>
    </source>
</evidence>
<evidence type="ECO:0008006" key="4">
    <source>
        <dbReference type="Google" id="ProtNLM"/>
    </source>
</evidence>
<keyword evidence="3" id="KW-1185">Reference proteome</keyword>
<sequence>MSTPSSFTILRRASLFLITTLSLIMWPSAWAACTAGSRVGDANWQFDVSRYDQRFPLSIEWAKAGVRGGIPCFDPERVVAKITPKDDIQTAIDKVARAGGGTIILEEGIYRLVKTVEMRSNVVLRGSSKIETQVLVTMRNTWQGYGTDRFAFQFSGVSGAGLENMTIQLAVDGFEPLDRNNFDEPHVESAWPFTNDVKVARTGDKNQPVSDPNLYVGLVKFSEKSHDSWVQDTRMLEAGTNPIFAASDTSHLTLRGNDIYRCYNKGINGHCYYDIRGQYILVTNERVRKIRHVTLHQQAKYNVVYDNHLEVDVNFHNGDGGKNLVENNLIQLPWSHHWPLIATGDLGKHQAPGAENLIYRNNVAHLREGKNNIPNSEKVYTLAGFDEVIALPSHLQQPKAGTLYPMKHFD</sequence>